<dbReference type="EMBL" id="JAKZGS010000006">
    <property type="protein sequence ID" value="MCH7398166.1"/>
    <property type="molecule type" value="Genomic_DNA"/>
</dbReference>
<dbReference type="PANTHER" id="PTHR39200:SF1">
    <property type="entry name" value="AUTO-TRANSPORTER ADHESIN HEAD GIN DOMAIN-CONTAINING PROTEIN-RELATED"/>
    <property type="match status" value="1"/>
</dbReference>
<keyword evidence="3" id="KW-1185">Reference proteome</keyword>
<accession>A0ABS9UNH9</accession>
<dbReference type="Pfam" id="PF10988">
    <property type="entry name" value="DUF2807"/>
    <property type="match status" value="1"/>
</dbReference>
<proteinExistence type="predicted"/>
<dbReference type="PANTHER" id="PTHR39200">
    <property type="entry name" value="HYPOTHETICAL EXPORTED PROTEIN"/>
    <property type="match status" value="1"/>
</dbReference>
<organism evidence="2 3">
    <name type="scientific">Belliella calami</name>
    <dbReference type="NCBI Taxonomy" id="2923436"/>
    <lineage>
        <taxon>Bacteria</taxon>
        <taxon>Pseudomonadati</taxon>
        <taxon>Bacteroidota</taxon>
        <taxon>Cytophagia</taxon>
        <taxon>Cytophagales</taxon>
        <taxon>Cyclobacteriaceae</taxon>
        <taxon>Belliella</taxon>
    </lineage>
</organism>
<dbReference type="PROSITE" id="PS51257">
    <property type="entry name" value="PROKAR_LIPOPROTEIN"/>
    <property type="match status" value="1"/>
</dbReference>
<dbReference type="InterPro" id="IPR021255">
    <property type="entry name" value="DUF2807"/>
</dbReference>
<feature type="domain" description="Putative auto-transporter adhesin head GIN" evidence="1">
    <location>
        <begin position="38"/>
        <end position="221"/>
    </location>
</feature>
<comment type="caution">
    <text evidence="2">The sequence shown here is derived from an EMBL/GenBank/DDBJ whole genome shotgun (WGS) entry which is preliminary data.</text>
</comment>
<dbReference type="Gene3D" id="2.160.20.120">
    <property type="match status" value="1"/>
</dbReference>
<dbReference type="Proteomes" id="UP001165488">
    <property type="component" value="Unassembled WGS sequence"/>
</dbReference>
<dbReference type="RefSeq" id="WP_241274681.1">
    <property type="nucleotide sequence ID" value="NZ_JAKZGS010000006.1"/>
</dbReference>
<evidence type="ECO:0000313" key="3">
    <source>
        <dbReference type="Proteomes" id="UP001165488"/>
    </source>
</evidence>
<reference evidence="2" key="1">
    <citation type="submission" date="2022-03" db="EMBL/GenBank/DDBJ databases">
        <title>De novo assembled genomes of Belliella spp. (Cyclobacteriaceae) strains.</title>
        <authorList>
            <person name="Szabo A."/>
            <person name="Korponai K."/>
            <person name="Felfoldi T."/>
        </authorList>
    </citation>
    <scope>NUCLEOTIDE SEQUENCE</scope>
    <source>
        <strain evidence="2">DSM 107340</strain>
    </source>
</reference>
<name>A0ABS9UNH9_9BACT</name>
<gene>
    <name evidence="2" type="ORF">MM236_09210</name>
</gene>
<evidence type="ECO:0000313" key="2">
    <source>
        <dbReference type="EMBL" id="MCH7398166.1"/>
    </source>
</evidence>
<sequence length="238" mass="25776">MKKTSYVLPLILAIILCSCGQISEYKGEVIESDKSISPFSQLSLKGTFELFLIQGDEVSLRFEGNEELIDEIVVDQKGQELKISLDGKGTRNFLKNEAKIFLTVTSLEKINFEGVGQIKSEGQLAFEKLEIKGEGVGNVELDLEVSELVTKLNFVGKMDLKGAADKFYLSNEGIGSINATNFIAEDVEVISSGIGSISVHSIGELSMEVNGIGSISYTGNPKVIKEDVNGLGSISRNE</sequence>
<evidence type="ECO:0000259" key="1">
    <source>
        <dbReference type="Pfam" id="PF10988"/>
    </source>
</evidence>
<protein>
    <submittedName>
        <fullName evidence="2">DUF2807 domain-containing protein</fullName>
    </submittedName>
</protein>